<dbReference type="AlphaFoldDB" id="A0A9E7SVN8"/>
<sequence>MSYDKPRRDRSERSREELDSVIERSNDFDVSRRSILATTGAGILGGLFSSTGTVGAAESDALNAKTRTTIWTDEMRANARRNIGRYDWAASQRDTAVAEADARLERLGPDLESLWSLVTAQGIPRGGGLVNQREILGGYHDSGDDRLWKMKAEVDNPHGDGKLTVPTNDFAAYRESGLDDRGMFDPDLADDSLLVNEEHPEMGEGWGVDDGWGWVDENDDLGGGAGTRWNFVAYYNHWHIWRPGGILGLVRRLTDAYLYTGDQKYSRAGTVLLDRIADVYPEMDLTEYTFTLDGFWNSHGGRQTGKVVGAFWESNLMRPIVRSYDAFFPGMEDDDELVVFLDDRTDEYPGLAEKDSVEKIRKNIEDSIHREILPANKNSNMIVASGGGSALVQAARALDEPDGYTREAIEWVFQPGDEYFDGDVWNEEPENWYTTGGNILTPLVDRADRDGYFEIEAPHYNRIPHSSVRQVADYLRGYDAFDGADLYQHPKLQQSLLQNTHLLLIDEFTPQLGDAHGPSAVEWSQPSVEEGFKLTGEPIFAQLWHYQNGYSTAGINGSIFDAEPENLSDDVQAIIDAEGPLDLPSQNLAGYGFAALRDGENYLNQSFGTTYDTSELFADASTEVNDSFDEAIQFQCYEPGEWWTFEFEADEAGEYDLEIESLFVGSYGIYNLFLNGEQVDTVDFYSPSFTRDTITYTVDLEAGINELRFECVGKNDDSSNYLMALYYLTVVGEDEREDWENAKELGNAKRAFWMYYGRTGIDAGGSTHNHGDALNLGVAAHQLELSPDLGYPERTGNWPKHDFTKGTISHNTVTVDRSRQDERWVATPRHFEGEDERVNLIDVDAYRAYEQCDEYCRTTAMITVDEENSYAVDFFRVAGGDDHVFSFHGQVGEATAEDVDFVPQDRGTYAGEDIRKPDYGEETDYNREVGSGFNYLTNVERDTDPGSSVAVDWNVEDYWNHRDDDADGVHLRLTSFGDFDEVALADGHPPDRSGNPDSLRYALLRRRGSDLESDFVSTVEHYEGERAVENVEKVIVEGGQGHAVKIELTNGRTDYVVCSFEETDTLTVDDTFEFKGFFGLYSVEDGESEYAYVQDGTRLKPLDEPALVQESVGRVQGIVEDFTREMSLENELTIRVGGNGSHLERHAGFVYVDNDDSDPWRGEPDPENPIEGRGQRGQGNGAYPIEALGGSNGNLVTVATGRQTFTRDFVDPDQLEDGGYNYIIDDNDDVRIPLTSTWSAE</sequence>
<feature type="region of interest" description="Disordered" evidence="2">
    <location>
        <begin position="1154"/>
        <end position="1182"/>
    </location>
</feature>
<evidence type="ECO:0000256" key="1">
    <source>
        <dbReference type="ARBA" id="ARBA00004196"/>
    </source>
</evidence>
<dbReference type="Gene3D" id="1.50.10.100">
    <property type="entry name" value="Chondroitin AC/alginate lyase"/>
    <property type="match status" value="1"/>
</dbReference>
<dbReference type="KEGG" id="sawl:NGM29_11775"/>
<reference evidence="4" key="1">
    <citation type="submission" date="2022-06" db="EMBL/GenBank/DDBJ databases">
        <title>Diverse halophilic archaea isolated from saline environments.</title>
        <authorList>
            <person name="Cui H.-L."/>
        </authorList>
    </citation>
    <scope>NUCLEOTIDE SEQUENCE</scope>
    <source>
        <strain evidence="4">WLHS1</strain>
    </source>
</reference>
<dbReference type="Pfam" id="PF07940">
    <property type="entry name" value="Hepar_II_III_C"/>
    <property type="match status" value="1"/>
</dbReference>
<evidence type="ECO:0000259" key="3">
    <source>
        <dbReference type="Pfam" id="PF07940"/>
    </source>
</evidence>
<dbReference type="InterPro" id="IPR008979">
    <property type="entry name" value="Galactose-bd-like_sf"/>
</dbReference>
<accession>A0A9E7SVN8</accession>
<dbReference type="SUPFAM" id="SSF48230">
    <property type="entry name" value="Chondroitin AC/alginate lyase"/>
    <property type="match status" value="1"/>
</dbReference>
<dbReference type="GeneID" id="73290735"/>
<feature type="domain" description="Heparinase II/III-like C-terminal" evidence="3">
    <location>
        <begin position="764"/>
        <end position="888"/>
    </location>
</feature>
<dbReference type="InterPro" id="IPR008929">
    <property type="entry name" value="Chondroitin_lyas"/>
</dbReference>
<evidence type="ECO:0000313" key="4">
    <source>
        <dbReference type="EMBL" id="UTF52468.1"/>
    </source>
</evidence>
<dbReference type="EMBL" id="CP100355">
    <property type="protein sequence ID" value="UTF52468.1"/>
    <property type="molecule type" value="Genomic_DNA"/>
</dbReference>
<organism evidence="4 5">
    <name type="scientific">Natronosalvus rutilus</name>
    <dbReference type="NCBI Taxonomy" id="2953753"/>
    <lineage>
        <taxon>Archaea</taxon>
        <taxon>Methanobacteriati</taxon>
        <taxon>Methanobacteriota</taxon>
        <taxon>Stenosarchaea group</taxon>
        <taxon>Halobacteria</taxon>
        <taxon>Halobacteriales</taxon>
        <taxon>Natrialbaceae</taxon>
        <taxon>Natronosalvus</taxon>
    </lineage>
</organism>
<gene>
    <name evidence="4" type="ORF">NGM29_11775</name>
</gene>
<evidence type="ECO:0000256" key="2">
    <source>
        <dbReference type="SAM" id="MobiDB-lite"/>
    </source>
</evidence>
<protein>
    <submittedName>
        <fullName evidence="4">Heparinase II/III family protein</fullName>
    </submittedName>
</protein>
<dbReference type="InterPro" id="IPR012480">
    <property type="entry name" value="Hepar_II_III_C"/>
</dbReference>
<evidence type="ECO:0000313" key="5">
    <source>
        <dbReference type="Proteomes" id="UP001056855"/>
    </source>
</evidence>
<comment type="subcellular location">
    <subcellularLocation>
        <location evidence="1">Cell envelope</location>
    </subcellularLocation>
</comment>
<name>A0A9E7SVN8_9EURY</name>
<dbReference type="GO" id="GO:0016829">
    <property type="term" value="F:lyase activity"/>
    <property type="evidence" value="ECO:0007669"/>
    <property type="project" value="InterPro"/>
</dbReference>
<keyword evidence="5" id="KW-1185">Reference proteome</keyword>
<proteinExistence type="predicted"/>
<dbReference type="Proteomes" id="UP001056855">
    <property type="component" value="Chromosome"/>
</dbReference>
<dbReference type="InterPro" id="IPR006311">
    <property type="entry name" value="TAT_signal"/>
</dbReference>
<dbReference type="Gene3D" id="2.60.120.260">
    <property type="entry name" value="Galactose-binding domain-like"/>
    <property type="match status" value="1"/>
</dbReference>
<dbReference type="PROSITE" id="PS51318">
    <property type="entry name" value="TAT"/>
    <property type="match status" value="1"/>
</dbReference>
<dbReference type="RefSeq" id="WP_254156403.1">
    <property type="nucleotide sequence ID" value="NZ_CP100355.1"/>
</dbReference>
<dbReference type="Gene3D" id="2.70.98.70">
    <property type="match status" value="1"/>
</dbReference>
<dbReference type="SUPFAM" id="SSF49785">
    <property type="entry name" value="Galactose-binding domain-like"/>
    <property type="match status" value="1"/>
</dbReference>